<reference evidence="1 2" key="1">
    <citation type="submission" date="2019-11" db="EMBL/GenBank/DDBJ databases">
        <title>Whole genome sequence of Oryza granulata.</title>
        <authorList>
            <person name="Li W."/>
        </authorList>
    </citation>
    <scope>NUCLEOTIDE SEQUENCE [LARGE SCALE GENOMIC DNA]</scope>
    <source>
        <strain evidence="2">cv. Menghai</strain>
        <tissue evidence="1">Leaf</tissue>
    </source>
</reference>
<dbReference type="EMBL" id="SPHZ02000001">
    <property type="protein sequence ID" value="KAF0933234.1"/>
    <property type="molecule type" value="Genomic_DNA"/>
</dbReference>
<evidence type="ECO:0000313" key="2">
    <source>
        <dbReference type="Proteomes" id="UP000479710"/>
    </source>
</evidence>
<name>A0A6G1F8Q2_9ORYZ</name>
<gene>
    <name evidence="1" type="ORF">E2562_016173</name>
</gene>
<dbReference type="AlphaFoldDB" id="A0A6G1F8Q2"/>
<evidence type="ECO:0000313" key="1">
    <source>
        <dbReference type="EMBL" id="KAF0933234.1"/>
    </source>
</evidence>
<proteinExistence type="predicted"/>
<keyword evidence="2" id="KW-1185">Reference proteome</keyword>
<organism evidence="1 2">
    <name type="scientific">Oryza meyeriana var. granulata</name>
    <dbReference type="NCBI Taxonomy" id="110450"/>
    <lineage>
        <taxon>Eukaryota</taxon>
        <taxon>Viridiplantae</taxon>
        <taxon>Streptophyta</taxon>
        <taxon>Embryophyta</taxon>
        <taxon>Tracheophyta</taxon>
        <taxon>Spermatophyta</taxon>
        <taxon>Magnoliopsida</taxon>
        <taxon>Liliopsida</taxon>
        <taxon>Poales</taxon>
        <taxon>Poaceae</taxon>
        <taxon>BOP clade</taxon>
        <taxon>Oryzoideae</taxon>
        <taxon>Oryzeae</taxon>
        <taxon>Oryzinae</taxon>
        <taxon>Oryza</taxon>
        <taxon>Oryza meyeriana</taxon>
    </lineage>
</organism>
<feature type="non-terminal residue" evidence="1">
    <location>
        <position position="84"/>
    </location>
</feature>
<feature type="non-terminal residue" evidence="1">
    <location>
        <position position="1"/>
    </location>
</feature>
<accession>A0A6G1F8Q2</accession>
<comment type="caution">
    <text evidence="1">The sequence shown here is derived from an EMBL/GenBank/DDBJ whole genome shotgun (WGS) entry which is preliminary data.</text>
</comment>
<dbReference type="Proteomes" id="UP000479710">
    <property type="component" value="Unassembled WGS sequence"/>
</dbReference>
<sequence>VIGARFESKEQLQPVFPAPATTAPASFVFPCFDRAIPSAVVAIAAVPRRWSSSEFLCLGQPPDSDISEYIEQVPEAEGDFWQQQ</sequence>
<protein>
    <submittedName>
        <fullName evidence="1">Uncharacterized protein</fullName>
    </submittedName>
</protein>